<dbReference type="Pfam" id="PF19739">
    <property type="entry name" value="DUF6228"/>
    <property type="match status" value="1"/>
</dbReference>
<organism evidence="1 2">
    <name type="scientific">Streptomyces roseirectus</name>
    <dbReference type="NCBI Taxonomy" id="2768066"/>
    <lineage>
        <taxon>Bacteria</taxon>
        <taxon>Bacillati</taxon>
        <taxon>Actinomycetota</taxon>
        <taxon>Actinomycetes</taxon>
        <taxon>Kitasatosporales</taxon>
        <taxon>Streptomycetaceae</taxon>
        <taxon>Streptomyces</taxon>
    </lineage>
</organism>
<protein>
    <submittedName>
        <fullName evidence="1">Uncharacterized protein</fullName>
    </submittedName>
</protein>
<dbReference type="AlphaFoldDB" id="A0A7H0IGJ5"/>
<evidence type="ECO:0000313" key="1">
    <source>
        <dbReference type="EMBL" id="QNP71911.1"/>
    </source>
</evidence>
<accession>A0A7H0IGJ5</accession>
<dbReference type="KEGG" id="sroi:IAG44_22515"/>
<keyword evidence="2" id="KW-1185">Reference proteome</keyword>
<name>A0A7H0IGJ5_9ACTN</name>
<evidence type="ECO:0000313" key="2">
    <source>
        <dbReference type="Proteomes" id="UP000516052"/>
    </source>
</evidence>
<dbReference type="RefSeq" id="WP_187748869.1">
    <property type="nucleotide sequence ID" value="NZ_CP060828.1"/>
</dbReference>
<gene>
    <name evidence="1" type="ORF">IAG44_22515</name>
</gene>
<proteinExistence type="predicted"/>
<reference evidence="1 2" key="1">
    <citation type="submission" date="2020-08" db="EMBL/GenBank/DDBJ databases">
        <title>A novel species.</title>
        <authorList>
            <person name="Gao J."/>
        </authorList>
    </citation>
    <scope>NUCLEOTIDE SEQUENCE [LARGE SCALE GENOMIC DNA]</scope>
    <source>
        <strain evidence="1 2">CRXT-G-22</strain>
    </source>
</reference>
<dbReference type="InterPro" id="IPR046196">
    <property type="entry name" value="DUF6228"/>
</dbReference>
<sequence length="115" mass="12641">MPPLTDHPHVTVRCQENPAVEVRLAWPGDADLPHFLKETAALYRGWTGERHWRTADGDLALSAVFRSGGHVTLTWTTRTRAPWTASLTTCLEAGERMAALAAEVDWFLADGSACV</sequence>
<dbReference type="EMBL" id="CP060828">
    <property type="protein sequence ID" value="QNP71911.1"/>
    <property type="molecule type" value="Genomic_DNA"/>
</dbReference>
<dbReference type="Proteomes" id="UP000516052">
    <property type="component" value="Chromosome"/>
</dbReference>